<accession>R8BWE5</accession>
<sequence length="711" mass="77577">MTLGRLAGPCPSKSAMETVIETGGKKLEELGREDQTLLLFARLMEGGQEDDETCSELDKLTKLLSDDLDATKKGEESICKVIDGDCVDTFVCYLDMRQTEVVRGHATLLTSAYLKAAGDDGSKKLSEFFYARVKRGTYDDYIVAFCVAAAIFPIVPDLTSELFLSEGFLSSLGPLMRRKWKSRKVETACLEMLNAACMNTPCREAVQKYCAEWLEEIVDQDVNDAVKMYTSDPDVQITEGSISMRRHSEQVQHLAAVILTKIRAVQAPPAPGQTEGRIQQASTSIEELSKMFTDMLLKDPEHTRNNSVEGLAYATLQPTIKEEVAKNKDLLKSLVQTLKDAPPKSPLTYGALSIFVNLTRYQPTQSEEEKRMNQLKAYANAAGKIAHNPLNDNDHVSERCKRVYEAGITPVLVSHSKNGSVASLSLIIAVIYSLSMTPSLRGQLAQQGAVRLLIAAWTALPESENQSRRVAAQALARILISTNPSLVFGGTRPTPQSAAIRPLVSIIAPDPNAETRDLLPTFEALMALTNLASTDDDTRRSIVRTAWADIEDQLLSSNHLVTKAAVELVCNLVQTVDAMALYADGSVKARDRLHILVALADAEDEGTRSGAGGALATLTGVEDVVRAIVARDRGVEIVLGLCADDSEDLRHRGVFVLYNMVSAEGEAGRLAREKIKASNGIEILTESAKKSRRPEVLDVTVQALKALIEEN</sequence>
<evidence type="ECO:0000256" key="2">
    <source>
        <dbReference type="ARBA" id="ARBA00022490"/>
    </source>
</evidence>
<evidence type="ECO:0000259" key="3">
    <source>
        <dbReference type="Pfam" id="PF11701"/>
    </source>
</evidence>
<feature type="domain" description="UNC-45/Cro1/She4 central" evidence="3">
    <location>
        <begin position="85"/>
        <end position="262"/>
    </location>
</feature>
<dbReference type="PANTHER" id="PTHR45994">
    <property type="entry name" value="FI21225P1"/>
    <property type="match status" value="1"/>
</dbReference>
<dbReference type="RefSeq" id="XP_007911624.1">
    <property type="nucleotide sequence ID" value="XM_007913433.1"/>
</dbReference>
<name>R8BWE5_PHAM7</name>
<dbReference type="InterPro" id="IPR016024">
    <property type="entry name" value="ARM-type_fold"/>
</dbReference>
<comment type="subcellular location">
    <subcellularLocation>
        <location evidence="1">Cytoplasm</location>
    </subcellularLocation>
</comment>
<dbReference type="Pfam" id="PF11701">
    <property type="entry name" value="UNC45-central"/>
    <property type="match status" value="1"/>
</dbReference>
<dbReference type="Proteomes" id="UP000014074">
    <property type="component" value="Unassembled WGS sequence"/>
</dbReference>
<dbReference type="HOGENOM" id="CLU_016305_0_0_1"/>
<dbReference type="EMBL" id="KB932817">
    <property type="protein sequence ID" value="EOO03650.1"/>
    <property type="molecule type" value="Genomic_DNA"/>
</dbReference>
<evidence type="ECO:0000313" key="4">
    <source>
        <dbReference type="EMBL" id="EOO03650.1"/>
    </source>
</evidence>
<keyword evidence="5" id="KW-1185">Reference proteome</keyword>
<keyword evidence="2" id="KW-0963">Cytoplasm</keyword>
<organism evidence="4 5">
    <name type="scientific">Phaeoacremonium minimum (strain UCR-PA7)</name>
    <name type="common">Esca disease fungus</name>
    <name type="synonym">Togninia minima</name>
    <dbReference type="NCBI Taxonomy" id="1286976"/>
    <lineage>
        <taxon>Eukaryota</taxon>
        <taxon>Fungi</taxon>
        <taxon>Dikarya</taxon>
        <taxon>Ascomycota</taxon>
        <taxon>Pezizomycotina</taxon>
        <taxon>Sordariomycetes</taxon>
        <taxon>Sordariomycetidae</taxon>
        <taxon>Togniniales</taxon>
        <taxon>Togniniaceae</taxon>
        <taxon>Phaeoacremonium</taxon>
    </lineage>
</organism>
<dbReference type="SUPFAM" id="SSF48371">
    <property type="entry name" value="ARM repeat"/>
    <property type="match status" value="2"/>
</dbReference>
<gene>
    <name evidence="4" type="ORF">UCRPA7_842</name>
</gene>
<evidence type="ECO:0000313" key="5">
    <source>
        <dbReference type="Proteomes" id="UP000014074"/>
    </source>
</evidence>
<dbReference type="AlphaFoldDB" id="R8BWE5"/>
<dbReference type="GO" id="GO:0005737">
    <property type="term" value="C:cytoplasm"/>
    <property type="evidence" value="ECO:0007669"/>
    <property type="project" value="UniProtKB-SubCell"/>
</dbReference>
<proteinExistence type="predicted"/>
<dbReference type="Gene3D" id="1.25.10.10">
    <property type="entry name" value="Leucine-rich Repeat Variant"/>
    <property type="match status" value="1"/>
</dbReference>
<dbReference type="OrthoDB" id="5574718at2759"/>
<dbReference type="GeneID" id="19329268"/>
<reference evidence="5" key="1">
    <citation type="journal article" date="2013" name="Genome Announc.">
        <title>Draft genome sequence of the ascomycete Phaeoacremonium aleophilum strain UCR-PA7, a causal agent of the esca disease complex in grapevines.</title>
        <authorList>
            <person name="Blanco-Ulate B."/>
            <person name="Rolshausen P."/>
            <person name="Cantu D."/>
        </authorList>
    </citation>
    <scope>NUCLEOTIDE SEQUENCE [LARGE SCALE GENOMIC DNA]</scope>
    <source>
        <strain evidence="5">UCR-PA7</strain>
    </source>
</reference>
<evidence type="ECO:0000256" key="1">
    <source>
        <dbReference type="ARBA" id="ARBA00004496"/>
    </source>
</evidence>
<dbReference type="InterPro" id="IPR011989">
    <property type="entry name" value="ARM-like"/>
</dbReference>
<protein>
    <submittedName>
        <fullName evidence="4">Putative cro1 protein</fullName>
    </submittedName>
</protein>
<dbReference type="eggNOG" id="KOG4151">
    <property type="taxonomic scope" value="Eukaryota"/>
</dbReference>
<dbReference type="PANTHER" id="PTHR45994:SF1">
    <property type="entry name" value="FI21225P1"/>
    <property type="match status" value="1"/>
</dbReference>
<dbReference type="GO" id="GO:0051879">
    <property type="term" value="F:Hsp90 protein binding"/>
    <property type="evidence" value="ECO:0007669"/>
    <property type="project" value="TreeGrafter"/>
</dbReference>
<dbReference type="InterPro" id="IPR024660">
    <property type="entry name" value="UCS_central_dom"/>
</dbReference>
<dbReference type="KEGG" id="tmn:UCRPA7_842"/>